<reference evidence="3 4" key="1">
    <citation type="submission" date="2023-01" db="EMBL/GenBank/DDBJ databases">
        <title>Analysis of 21 Apiospora genomes using comparative genomics revels a genus with tremendous synthesis potential of carbohydrate active enzymes and secondary metabolites.</title>
        <authorList>
            <person name="Sorensen T."/>
        </authorList>
    </citation>
    <scope>NUCLEOTIDE SEQUENCE [LARGE SCALE GENOMIC DNA]</scope>
    <source>
        <strain evidence="3 4">CBS 20057</strain>
    </source>
</reference>
<dbReference type="EMBL" id="JAQQWI010000019">
    <property type="protein sequence ID" value="KAK7999208.1"/>
    <property type="molecule type" value="Genomic_DNA"/>
</dbReference>
<feature type="region of interest" description="Disordered" evidence="2">
    <location>
        <begin position="1"/>
        <end position="90"/>
    </location>
</feature>
<dbReference type="Proteomes" id="UP001396898">
    <property type="component" value="Unassembled WGS sequence"/>
</dbReference>
<protein>
    <submittedName>
        <fullName evidence="3">Protein family FLILHELTA</fullName>
    </submittedName>
</protein>
<keyword evidence="4" id="KW-1185">Reference proteome</keyword>
<organism evidence="3 4">
    <name type="scientific">Apiospora marii</name>
    <dbReference type="NCBI Taxonomy" id="335849"/>
    <lineage>
        <taxon>Eukaryota</taxon>
        <taxon>Fungi</taxon>
        <taxon>Dikarya</taxon>
        <taxon>Ascomycota</taxon>
        <taxon>Pezizomycotina</taxon>
        <taxon>Sordariomycetes</taxon>
        <taxon>Xylariomycetidae</taxon>
        <taxon>Amphisphaeriales</taxon>
        <taxon>Apiosporaceae</taxon>
        <taxon>Apiospora</taxon>
    </lineage>
</organism>
<feature type="coiled-coil region" evidence="1">
    <location>
        <begin position="188"/>
        <end position="215"/>
    </location>
</feature>
<sequence>MPLQRAAAIGLRIPPTAPSRQSSLQSQTTLMRRLLLRPSRPSNRIQRRPISTQSTSSSSSNPSTTTTQVPPPATGTTSTAAAAAEQATTDKTATRLDRILTRTSRYLPERLRAPLRGFRRAPVSHVASFLVLHELTAILPLFGLTGAFYYLDIVPVEWVFGWWAPYVQEEGTKVLRYFKKKGWFGLAAGDARGDKEDLEKGEERLERELAERESGKTKNKGWFAFLGGGGGKGDEKDGGEVEEVAAQAKSKARKAVDAAKAVKGKVTWDNSETGYKLGVQIVAAYAITKMLLIPRVALSLWLTPSFARAMVWSRKLIFRR</sequence>
<evidence type="ECO:0000313" key="3">
    <source>
        <dbReference type="EMBL" id="KAK7999208.1"/>
    </source>
</evidence>
<keyword evidence="1" id="KW-0175">Coiled coil</keyword>
<evidence type="ECO:0000256" key="2">
    <source>
        <dbReference type="SAM" id="MobiDB-lite"/>
    </source>
</evidence>
<proteinExistence type="predicted"/>
<comment type="caution">
    <text evidence="3">The sequence shown here is derived from an EMBL/GenBank/DDBJ whole genome shotgun (WGS) entry which is preliminary data.</text>
</comment>
<gene>
    <name evidence="3" type="ORF">PG991_014883</name>
</gene>
<feature type="compositionally biased region" description="Low complexity" evidence="2">
    <location>
        <begin position="21"/>
        <end position="90"/>
    </location>
</feature>
<evidence type="ECO:0000313" key="4">
    <source>
        <dbReference type="Proteomes" id="UP001396898"/>
    </source>
</evidence>
<dbReference type="Pfam" id="PF10306">
    <property type="entry name" value="FLILHELTA"/>
    <property type="match status" value="1"/>
</dbReference>
<evidence type="ECO:0000256" key="1">
    <source>
        <dbReference type="SAM" id="Coils"/>
    </source>
</evidence>
<name>A0ABR1R4S9_9PEZI</name>
<dbReference type="PANTHER" id="PTHR28002">
    <property type="entry name" value="MIOREX COMPLEX COMPONENT 11"/>
    <property type="match status" value="1"/>
</dbReference>
<dbReference type="PANTHER" id="PTHR28002:SF1">
    <property type="entry name" value="MIOREX COMPLEX COMPONENT 11"/>
    <property type="match status" value="1"/>
</dbReference>
<dbReference type="InterPro" id="IPR018811">
    <property type="entry name" value="MRX11"/>
</dbReference>
<accession>A0ABR1R4S9</accession>